<feature type="domain" description="Activator of Hsp90 ATPase homologue 1/2-like C-terminal" evidence="2">
    <location>
        <begin position="14"/>
        <end position="146"/>
    </location>
</feature>
<evidence type="ECO:0000313" key="3">
    <source>
        <dbReference type="EMBL" id="PSJ43325.1"/>
    </source>
</evidence>
<evidence type="ECO:0000256" key="1">
    <source>
        <dbReference type="ARBA" id="ARBA00006817"/>
    </source>
</evidence>
<comment type="caution">
    <text evidence="3">The sequence shown here is derived from an EMBL/GenBank/DDBJ whole genome shotgun (WGS) entry which is preliminary data.</text>
</comment>
<dbReference type="Proteomes" id="UP000241167">
    <property type="component" value="Unassembled WGS sequence"/>
</dbReference>
<dbReference type="SUPFAM" id="SSF55961">
    <property type="entry name" value="Bet v1-like"/>
    <property type="match status" value="1"/>
</dbReference>
<dbReference type="OrthoDB" id="9805228at2"/>
<accession>A0A2P7QZD9</accession>
<dbReference type="Pfam" id="PF08327">
    <property type="entry name" value="AHSA1"/>
    <property type="match status" value="1"/>
</dbReference>
<dbReference type="EMBL" id="PXYI01000001">
    <property type="protein sequence ID" value="PSJ43325.1"/>
    <property type="molecule type" value="Genomic_DNA"/>
</dbReference>
<dbReference type="AlphaFoldDB" id="A0A2P7QZD9"/>
<protein>
    <submittedName>
        <fullName evidence="3">ATPase</fullName>
    </submittedName>
</protein>
<dbReference type="CDD" id="cd07814">
    <property type="entry name" value="SRPBCC_CalC_Aha1-like"/>
    <property type="match status" value="1"/>
</dbReference>
<evidence type="ECO:0000313" key="4">
    <source>
        <dbReference type="Proteomes" id="UP000241167"/>
    </source>
</evidence>
<name>A0A2P7QZD9_9SPHN</name>
<keyword evidence="4" id="KW-1185">Reference proteome</keyword>
<gene>
    <name evidence="3" type="ORF">C7I55_02835</name>
</gene>
<dbReference type="InterPro" id="IPR013538">
    <property type="entry name" value="ASHA1/2-like_C"/>
</dbReference>
<dbReference type="RefSeq" id="WP_106511342.1">
    <property type="nucleotide sequence ID" value="NZ_PXYI01000001.1"/>
</dbReference>
<dbReference type="InterPro" id="IPR023393">
    <property type="entry name" value="START-like_dom_sf"/>
</dbReference>
<comment type="similarity">
    <text evidence="1">Belongs to the AHA1 family.</text>
</comment>
<proteinExistence type="inferred from homology"/>
<sequence>MPATVEAKTVHEFKASAERVFDAWLDPAKVRSWAAQPVPGMPAFDIRKVEIDARVGGKFTFSDMREDGEAVHWGYYLEIDRPHRLVFSWFTSEEEEEENNSTVTLTIEPIENGCRATIVHRMDERWADYIGPTANAWSFMLQQIEQDFETGAGGA</sequence>
<dbReference type="Gene3D" id="3.30.530.20">
    <property type="match status" value="1"/>
</dbReference>
<evidence type="ECO:0000259" key="2">
    <source>
        <dbReference type="Pfam" id="PF08327"/>
    </source>
</evidence>
<reference evidence="3 4" key="1">
    <citation type="submission" date="2018-03" db="EMBL/GenBank/DDBJ databases">
        <title>The draft genome of Sphingosinicella sp. GL-C-18.</title>
        <authorList>
            <person name="Liu L."/>
            <person name="Li L."/>
            <person name="Liang L."/>
            <person name="Zhang X."/>
            <person name="Wang T."/>
        </authorList>
    </citation>
    <scope>NUCLEOTIDE SEQUENCE [LARGE SCALE GENOMIC DNA]</scope>
    <source>
        <strain evidence="3 4">GL-C-18</strain>
    </source>
</reference>
<organism evidence="3 4">
    <name type="scientific">Allosphingosinicella deserti</name>
    <dbReference type="NCBI Taxonomy" id="2116704"/>
    <lineage>
        <taxon>Bacteria</taxon>
        <taxon>Pseudomonadati</taxon>
        <taxon>Pseudomonadota</taxon>
        <taxon>Alphaproteobacteria</taxon>
        <taxon>Sphingomonadales</taxon>
        <taxon>Sphingomonadaceae</taxon>
        <taxon>Allosphingosinicella</taxon>
    </lineage>
</organism>